<proteinExistence type="predicted"/>
<dbReference type="KEGG" id="htq:FRZ44_33970"/>
<dbReference type="Proteomes" id="UP000326202">
    <property type="component" value="Chromosome"/>
</dbReference>
<reference evidence="2 3" key="1">
    <citation type="submission" date="2019-08" db="EMBL/GenBank/DDBJ databases">
        <title>Hyperibacter terrae gen. nov., sp. nov. and Hyperibacter viscosus sp. nov., two new members in the family Rhodospirillaceae isolated from the rhizosphere of Hypericum perforatum.</title>
        <authorList>
            <person name="Noviana Z."/>
        </authorList>
    </citation>
    <scope>NUCLEOTIDE SEQUENCE [LARGE SCALE GENOMIC DNA]</scope>
    <source>
        <strain evidence="2 3">R5913</strain>
    </source>
</reference>
<protein>
    <recommendedName>
        <fullName evidence="1">DUF559 domain-containing protein</fullName>
    </recommendedName>
</protein>
<dbReference type="Gene3D" id="3.40.960.10">
    <property type="entry name" value="VSR Endonuclease"/>
    <property type="match status" value="1"/>
</dbReference>
<dbReference type="PANTHER" id="PTHR38590">
    <property type="entry name" value="BLL0828 PROTEIN"/>
    <property type="match status" value="1"/>
</dbReference>
<dbReference type="InterPro" id="IPR047216">
    <property type="entry name" value="Endonuclease_DUF559_bact"/>
</dbReference>
<organism evidence="2 3">
    <name type="scientific">Hypericibacter terrae</name>
    <dbReference type="NCBI Taxonomy" id="2602015"/>
    <lineage>
        <taxon>Bacteria</taxon>
        <taxon>Pseudomonadati</taxon>
        <taxon>Pseudomonadota</taxon>
        <taxon>Alphaproteobacteria</taxon>
        <taxon>Rhodospirillales</taxon>
        <taxon>Dongiaceae</taxon>
        <taxon>Hypericibacter</taxon>
    </lineage>
</organism>
<name>A0A5J6ML18_9PROT</name>
<dbReference type="InterPro" id="IPR011335">
    <property type="entry name" value="Restrct_endonuc-II-like"/>
</dbReference>
<dbReference type="EMBL" id="CP042906">
    <property type="protein sequence ID" value="QEX18093.1"/>
    <property type="molecule type" value="Genomic_DNA"/>
</dbReference>
<evidence type="ECO:0000313" key="3">
    <source>
        <dbReference type="Proteomes" id="UP000326202"/>
    </source>
</evidence>
<gene>
    <name evidence="2" type="ORF">FRZ44_33970</name>
</gene>
<sequence>MSVELGSGLAMSIDNARRLRKDATDAERKLWSALRHKQIEGFKFRRQVPLGEFVADFACLSQRLIIEVDGGQHDAEREKDAARTAWLNARGYRVIRFWNNDVLDNLEGVVQTILTALQDHPPPQPPPQGGR</sequence>
<evidence type="ECO:0000313" key="2">
    <source>
        <dbReference type="EMBL" id="QEX18093.1"/>
    </source>
</evidence>
<accession>A0A5J6ML18</accession>
<dbReference type="CDD" id="cd01038">
    <property type="entry name" value="Endonuclease_DUF559"/>
    <property type="match status" value="1"/>
</dbReference>
<dbReference type="AlphaFoldDB" id="A0A5J6ML18"/>
<feature type="domain" description="DUF559" evidence="1">
    <location>
        <begin position="14"/>
        <end position="118"/>
    </location>
</feature>
<dbReference type="InterPro" id="IPR007569">
    <property type="entry name" value="DUF559"/>
</dbReference>
<dbReference type="Pfam" id="PF04480">
    <property type="entry name" value="DUF559"/>
    <property type="match status" value="1"/>
</dbReference>
<evidence type="ECO:0000259" key="1">
    <source>
        <dbReference type="Pfam" id="PF04480"/>
    </source>
</evidence>
<dbReference type="SUPFAM" id="SSF52980">
    <property type="entry name" value="Restriction endonuclease-like"/>
    <property type="match status" value="1"/>
</dbReference>
<keyword evidence="3" id="KW-1185">Reference proteome</keyword>
<dbReference type="PANTHER" id="PTHR38590:SF1">
    <property type="entry name" value="BLL0828 PROTEIN"/>
    <property type="match status" value="1"/>
</dbReference>